<dbReference type="STRING" id="195103.CPF_2098"/>
<keyword evidence="2" id="KW-0547">Nucleotide-binding</keyword>
<dbReference type="SUPFAM" id="SSF52540">
    <property type="entry name" value="P-loop containing nucleoside triphosphate hydrolases"/>
    <property type="match status" value="1"/>
</dbReference>
<dbReference type="GO" id="GO:0005524">
    <property type="term" value="F:ATP binding"/>
    <property type="evidence" value="ECO:0007669"/>
    <property type="project" value="UniProtKB-KW"/>
</dbReference>
<dbReference type="Pfam" id="PF00437">
    <property type="entry name" value="T2SSE"/>
    <property type="match status" value="1"/>
</dbReference>
<dbReference type="Proteomes" id="UP000001823">
    <property type="component" value="Chromosome"/>
</dbReference>
<proteinExistence type="inferred from homology"/>
<dbReference type="HOGENOM" id="CLU_013446_2_2_9"/>
<organism evidence="5 6">
    <name type="scientific">Clostridium perfringens (strain ATCC 13124 / DSM 756 / JCM 1290 / NCIMB 6125 / NCTC 8237 / Type A)</name>
    <dbReference type="NCBI Taxonomy" id="195103"/>
    <lineage>
        <taxon>Bacteria</taxon>
        <taxon>Bacillati</taxon>
        <taxon>Bacillota</taxon>
        <taxon>Clostridia</taxon>
        <taxon>Eubacteriales</taxon>
        <taxon>Clostridiaceae</taxon>
        <taxon>Clostridium</taxon>
    </lineage>
</organism>
<dbReference type="PANTHER" id="PTHR30258:SF1">
    <property type="entry name" value="PROTEIN TRANSPORT PROTEIN HOFB HOMOLOG"/>
    <property type="match status" value="1"/>
</dbReference>
<dbReference type="RefSeq" id="WP_003458669.1">
    <property type="nucleotide sequence ID" value="NC_008261.1"/>
</dbReference>
<dbReference type="GO" id="GO:0016887">
    <property type="term" value="F:ATP hydrolysis activity"/>
    <property type="evidence" value="ECO:0007669"/>
    <property type="project" value="TreeGrafter"/>
</dbReference>
<evidence type="ECO:0000313" key="6">
    <source>
        <dbReference type="Proteomes" id="UP000001823"/>
    </source>
</evidence>
<comment type="similarity">
    <text evidence="1">Belongs to the GSP E family.</text>
</comment>
<reference evidence="5 6" key="1">
    <citation type="journal article" date="2006" name="Genome Res.">
        <title>Skewed genomic variability in strains of the toxigenic bacterial pathogen, Clostridium perfringens.</title>
        <authorList>
            <person name="Myers G.S."/>
            <person name="Rasko D.A."/>
            <person name="Cheung J.K."/>
            <person name="Ravel J."/>
            <person name="Seshadri R."/>
            <person name="Deboy R.T."/>
            <person name="Ren Q."/>
            <person name="Varga J."/>
            <person name="Awad M.M."/>
            <person name="Brinkac L.M."/>
            <person name="Daugherty S.C."/>
            <person name="Haft D.H."/>
            <person name="Dodson R.J."/>
            <person name="Madupu R."/>
            <person name="Nelson W.C."/>
            <person name="Rosovitz M.J."/>
            <person name="Sullivan S.A."/>
            <person name="Khouri H."/>
            <person name="Dimitrov G.I."/>
            <person name="Watkins K.L."/>
            <person name="Mulligan S."/>
            <person name="Benton J."/>
            <person name="Radune D."/>
            <person name="Fisher D.J."/>
            <person name="Atkins H.S."/>
            <person name="Hiscox T."/>
            <person name="Jost B.H."/>
            <person name="Billington S.J."/>
            <person name="Songer J.G."/>
            <person name="McClane B.A."/>
            <person name="Titball R.W."/>
            <person name="Rood J.I."/>
            <person name="Melville S.B."/>
            <person name="Paulsen I.T."/>
        </authorList>
    </citation>
    <scope>NUCLEOTIDE SEQUENCE [LARGE SCALE GENOMIC DNA]</scope>
    <source>
        <strain evidence="6">ATCC 13124 / DSM 756 / JCM 1290 / NCIMB 6125 / NCTC 8237 / S 107 / Type A</strain>
    </source>
</reference>
<dbReference type="Gene3D" id="3.40.50.300">
    <property type="entry name" value="P-loop containing nucleotide triphosphate hydrolases"/>
    <property type="match status" value="1"/>
</dbReference>
<evidence type="ECO:0000256" key="2">
    <source>
        <dbReference type="ARBA" id="ARBA00022741"/>
    </source>
</evidence>
<dbReference type="Gene3D" id="3.30.450.90">
    <property type="match status" value="1"/>
</dbReference>
<gene>
    <name evidence="5" type="ordered locus">CPF_2098</name>
</gene>
<name>A0A0H2YUJ6_CLOP1</name>
<dbReference type="CDD" id="cd01129">
    <property type="entry name" value="PulE-GspE-like"/>
    <property type="match status" value="1"/>
</dbReference>
<keyword evidence="3" id="KW-0067">ATP-binding</keyword>
<dbReference type="PaxDb" id="195103-CPF_2098"/>
<dbReference type="EMBL" id="CP000246">
    <property type="protein sequence ID" value="ABG84776.1"/>
    <property type="molecule type" value="Genomic_DNA"/>
</dbReference>
<feature type="domain" description="Bacterial type II secretion system protein E" evidence="4">
    <location>
        <begin position="289"/>
        <end position="303"/>
    </location>
</feature>
<keyword evidence="6" id="KW-1185">Reference proteome</keyword>
<evidence type="ECO:0000256" key="3">
    <source>
        <dbReference type="ARBA" id="ARBA00022840"/>
    </source>
</evidence>
<evidence type="ECO:0000256" key="1">
    <source>
        <dbReference type="ARBA" id="ARBA00006611"/>
    </source>
</evidence>
<sequence length="462" mass="52754">MKYTIKDIDMKLMENISKNTALEMNLIALKESSGKIFFYTSKEESKKREYLSLLFREKEINFVIGNKDEIEILIEDCYGGKSFSKDKFIEEELISLISLGIEKNTSDIHIEPLEEYANIRFRIDGTLVLVKRIKKNLYENLVNKIKLKADMDISDKLRCQDGKVSFKNYGYDCDLRISSIPSTFGEKLVVRILYKKNEFMNIDNLSLMEDQKNKINKLLKLKHGMVVINGPTGSGKSTTLYALLNSIDKEGINISTIEDPVEFTIEGITQTNVNDKVGLTFANGLKHILRQDPDVILIGEIRDEETAKIAIRASITGHKVYSTIHANSGNEVFNRLLDMGVEGYLVKEGVSSIITQRLVRKICEKCKVKIELKNELVEKLKGEELSLKAYYKGTGCEMCNWTGNNGRKAICEIIFPREYKSTEDITWGEELLKACFTLVKKGEISLEEYYLLKECEGLDVWV</sequence>
<dbReference type="GO" id="GO:0005886">
    <property type="term" value="C:plasma membrane"/>
    <property type="evidence" value="ECO:0007669"/>
    <property type="project" value="TreeGrafter"/>
</dbReference>
<dbReference type="AlphaFoldDB" id="A0A0H2YUJ6"/>
<dbReference type="InterPro" id="IPR001482">
    <property type="entry name" value="T2SS/T4SS_dom"/>
</dbReference>
<dbReference type="PROSITE" id="PS00662">
    <property type="entry name" value="T2SP_E"/>
    <property type="match status" value="1"/>
</dbReference>
<protein>
    <submittedName>
        <fullName evidence="5">Pilus biogenesis protein</fullName>
    </submittedName>
</protein>
<dbReference type="PANTHER" id="PTHR30258">
    <property type="entry name" value="TYPE II SECRETION SYSTEM PROTEIN GSPE-RELATED"/>
    <property type="match status" value="1"/>
</dbReference>
<accession>A0A0H2YUJ6</accession>
<dbReference type="InterPro" id="IPR003593">
    <property type="entry name" value="AAA+_ATPase"/>
</dbReference>
<evidence type="ECO:0000313" key="5">
    <source>
        <dbReference type="EMBL" id="ABG84776.1"/>
    </source>
</evidence>
<dbReference type="KEGG" id="cpf:CPF_2098"/>
<dbReference type="GeneID" id="93001621"/>
<dbReference type="InterPro" id="IPR027417">
    <property type="entry name" value="P-loop_NTPase"/>
</dbReference>
<evidence type="ECO:0000259" key="4">
    <source>
        <dbReference type="PROSITE" id="PS00662"/>
    </source>
</evidence>
<dbReference type="SMART" id="SM00382">
    <property type="entry name" value="AAA"/>
    <property type="match status" value="1"/>
</dbReference>
<dbReference type="eggNOG" id="COG2804">
    <property type="taxonomic scope" value="Bacteria"/>
</dbReference>